<dbReference type="GO" id="GO:0008168">
    <property type="term" value="F:methyltransferase activity"/>
    <property type="evidence" value="ECO:0007669"/>
    <property type="project" value="UniProtKB-KW"/>
</dbReference>
<dbReference type="Pfam" id="PF01980">
    <property type="entry name" value="TrmO_N"/>
    <property type="match status" value="1"/>
</dbReference>
<dbReference type="PANTHER" id="PTHR12818:SF0">
    <property type="entry name" value="TRNA (ADENINE(37)-N6)-METHYLTRANSFERASE"/>
    <property type="match status" value="1"/>
</dbReference>
<dbReference type="InterPro" id="IPR036414">
    <property type="entry name" value="YaeB_N_sf"/>
</dbReference>
<dbReference type="InterPro" id="IPR040372">
    <property type="entry name" value="YaeB-like"/>
</dbReference>
<keyword evidence="1" id="KW-0949">S-adenosyl-L-methionine</keyword>
<name>A0A4Q0YN32_9GAMM</name>
<keyword evidence="5" id="KW-1185">Reference proteome</keyword>
<dbReference type="InterPro" id="IPR036413">
    <property type="entry name" value="YaeB-like_sf"/>
</dbReference>
<organism evidence="4 5">
    <name type="scientific">Veronia nyctiphanis</name>
    <dbReference type="NCBI Taxonomy" id="1278244"/>
    <lineage>
        <taxon>Bacteria</taxon>
        <taxon>Pseudomonadati</taxon>
        <taxon>Pseudomonadota</taxon>
        <taxon>Gammaproteobacteria</taxon>
        <taxon>Vibrionales</taxon>
        <taxon>Vibrionaceae</taxon>
        <taxon>Veronia</taxon>
    </lineage>
</organism>
<comment type="similarity">
    <text evidence="2">Belongs to the tRNA methyltransferase O family.</text>
</comment>
<dbReference type="Proteomes" id="UP000290287">
    <property type="component" value="Unassembled WGS sequence"/>
</dbReference>
<dbReference type="Gene3D" id="2.40.30.70">
    <property type="entry name" value="YaeB-like"/>
    <property type="match status" value="1"/>
</dbReference>
<reference evidence="4 5" key="1">
    <citation type="submission" date="2017-10" db="EMBL/GenBank/DDBJ databases">
        <title>Nyctiphanis sp. nov., isolated from the stomach of the euphausiid Nyctiphanes simplex (Hansen, 1911) in the Gulf of California.</title>
        <authorList>
            <person name="Gomez-Gil B."/>
            <person name="Aguilar-Mendez M."/>
            <person name="Lopez-Cortes A."/>
            <person name="Gomez-Gutierrez J."/>
            <person name="Roque A."/>
            <person name="Lang E."/>
            <person name="Gonzalez-Castillo A."/>
        </authorList>
    </citation>
    <scope>NUCLEOTIDE SEQUENCE [LARGE SCALE GENOMIC DNA]</scope>
    <source>
        <strain evidence="4 5">CAIM 600</strain>
    </source>
</reference>
<keyword evidence="4" id="KW-0808">Transferase</keyword>
<comment type="caution">
    <text evidence="4">The sequence shown here is derived from an EMBL/GenBank/DDBJ whole genome shotgun (WGS) entry which is preliminary data.</text>
</comment>
<sequence>MGNITIAPIGYVKSTRVEAVDDDWDQETSYIELDSHYESDALSGLSEFSHIEVIFFFNKVDKSNINVGSRHPRNNSEWPKVGIFAQRGKNRPNRLGVTICRVVGVDKNKIYVQGLDAIDNTPVIDIKPVMAEFLPRGTVAQPEWSKEIMSGYWGESTDQ</sequence>
<accession>A0A4Q0YN32</accession>
<dbReference type="SUPFAM" id="SSF118196">
    <property type="entry name" value="YaeB-like"/>
    <property type="match status" value="1"/>
</dbReference>
<dbReference type="GO" id="GO:0032259">
    <property type="term" value="P:methylation"/>
    <property type="evidence" value="ECO:0007669"/>
    <property type="project" value="UniProtKB-KW"/>
</dbReference>
<evidence type="ECO:0000313" key="5">
    <source>
        <dbReference type="Proteomes" id="UP000290287"/>
    </source>
</evidence>
<keyword evidence="4" id="KW-0489">Methyltransferase</keyword>
<dbReference type="RefSeq" id="WP_129123570.1">
    <property type="nucleotide sequence ID" value="NZ_PEIB01000030.1"/>
</dbReference>
<evidence type="ECO:0000259" key="3">
    <source>
        <dbReference type="PROSITE" id="PS51668"/>
    </source>
</evidence>
<evidence type="ECO:0000256" key="1">
    <source>
        <dbReference type="ARBA" id="ARBA00022691"/>
    </source>
</evidence>
<dbReference type="PANTHER" id="PTHR12818">
    <property type="entry name" value="TRNA (ADENINE(37)-N6)-METHYLTRANSFERASE"/>
    <property type="match status" value="1"/>
</dbReference>
<evidence type="ECO:0000256" key="2">
    <source>
        <dbReference type="ARBA" id="ARBA00033753"/>
    </source>
</evidence>
<dbReference type="OrthoDB" id="9804309at2"/>
<dbReference type="PROSITE" id="PS51668">
    <property type="entry name" value="TSAA_2"/>
    <property type="match status" value="1"/>
</dbReference>
<protein>
    <submittedName>
        <fullName evidence="4">tRNA (N6-threonylcarbamoyladenosine(37)-N6)-methyltransferase TrmO</fullName>
    </submittedName>
</protein>
<proteinExistence type="inferred from homology"/>
<dbReference type="InterPro" id="IPR023370">
    <property type="entry name" value="TrmO-like_N"/>
</dbReference>
<evidence type="ECO:0000313" key="4">
    <source>
        <dbReference type="EMBL" id="RXJ71863.1"/>
    </source>
</evidence>
<dbReference type="AlphaFoldDB" id="A0A4Q0YN32"/>
<gene>
    <name evidence="4" type="ORF">CS022_19030</name>
</gene>
<dbReference type="EMBL" id="PEIB01000030">
    <property type="protein sequence ID" value="RXJ71863.1"/>
    <property type="molecule type" value="Genomic_DNA"/>
</dbReference>
<feature type="domain" description="TsaA-like" evidence="3">
    <location>
        <begin position="6"/>
        <end position="138"/>
    </location>
</feature>
<dbReference type="CDD" id="cd09281">
    <property type="entry name" value="UPF0066"/>
    <property type="match status" value="1"/>
</dbReference>